<evidence type="ECO:0000313" key="3">
    <source>
        <dbReference type="Proteomes" id="UP000694844"/>
    </source>
</evidence>
<gene>
    <name evidence="4" type="primary">LOC111110077</name>
</gene>
<dbReference type="RefSeq" id="XP_022302120.1">
    <property type="nucleotide sequence ID" value="XM_022446412.1"/>
</dbReference>
<feature type="compositionally biased region" description="Polar residues" evidence="1">
    <location>
        <begin position="82"/>
        <end position="105"/>
    </location>
</feature>
<reference evidence="4" key="1">
    <citation type="submission" date="2025-08" db="UniProtKB">
        <authorList>
            <consortium name="RefSeq"/>
        </authorList>
    </citation>
    <scope>IDENTIFICATION</scope>
    <source>
        <tissue evidence="4">Whole sample</tissue>
    </source>
</reference>
<keyword evidence="2" id="KW-1133">Transmembrane helix</keyword>
<dbReference type="Proteomes" id="UP000694844">
    <property type="component" value="Chromosome 8"/>
</dbReference>
<feature type="transmembrane region" description="Helical" evidence="2">
    <location>
        <begin position="44"/>
        <end position="70"/>
    </location>
</feature>
<dbReference type="KEGG" id="cvn:111110077"/>
<sequence>MRRGVHHVLFICLGTSRVTTIGCSYHFSYNSNSNITASDQEAVVAGIILGVLFAVGVLVAVGICIAIFCCKSKTGSGGTRLVTHSDSGTHPNTTVTFVSNGSPPSQHFPHHVQGPPTYQSLYPGTPPANPFRQQTLPNSPPPVYSE</sequence>
<dbReference type="GeneID" id="111110077"/>
<feature type="region of interest" description="Disordered" evidence="1">
    <location>
        <begin position="82"/>
        <end position="146"/>
    </location>
</feature>
<keyword evidence="2" id="KW-0812">Transmembrane</keyword>
<dbReference type="AlphaFoldDB" id="A0A8B8BFI5"/>
<evidence type="ECO:0000313" key="4">
    <source>
        <dbReference type="RefSeq" id="XP_022302120.1"/>
    </source>
</evidence>
<keyword evidence="3" id="KW-1185">Reference proteome</keyword>
<name>A0A8B8BFI5_CRAVI</name>
<keyword evidence="2" id="KW-0472">Membrane</keyword>
<evidence type="ECO:0000256" key="1">
    <source>
        <dbReference type="SAM" id="MobiDB-lite"/>
    </source>
</evidence>
<accession>A0A8B8BFI5</accession>
<dbReference type="OrthoDB" id="10454255at2759"/>
<organism evidence="3 4">
    <name type="scientific">Crassostrea virginica</name>
    <name type="common">Eastern oyster</name>
    <dbReference type="NCBI Taxonomy" id="6565"/>
    <lineage>
        <taxon>Eukaryota</taxon>
        <taxon>Metazoa</taxon>
        <taxon>Spiralia</taxon>
        <taxon>Lophotrochozoa</taxon>
        <taxon>Mollusca</taxon>
        <taxon>Bivalvia</taxon>
        <taxon>Autobranchia</taxon>
        <taxon>Pteriomorphia</taxon>
        <taxon>Ostreida</taxon>
        <taxon>Ostreoidea</taxon>
        <taxon>Ostreidae</taxon>
        <taxon>Crassostrea</taxon>
    </lineage>
</organism>
<dbReference type="InterPro" id="IPR022640">
    <property type="entry name" value="CYYR1"/>
</dbReference>
<evidence type="ECO:0000256" key="2">
    <source>
        <dbReference type="SAM" id="Phobius"/>
    </source>
</evidence>
<protein>
    <submittedName>
        <fullName evidence="4">Cysteine and tyrosine-rich protein 1-like</fullName>
    </submittedName>
</protein>
<dbReference type="Pfam" id="PF10873">
    <property type="entry name" value="CYYR1"/>
    <property type="match status" value="1"/>
</dbReference>
<proteinExistence type="predicted"/>